<keyword evidence="4 8" id="KW-0812">Transmembrane</keyword>
<gene>
    <name evidence="9" type="ORF">Q5716_01280</name>
</gene>
<keyword evidence="2" id="KW-0813">Transport</keyword>
<evidence type="ECO:0000256" key="2">
    <source>
        <dbReference type="ARBA" id="ARBA00022448"/>
    </source>
</evidence>
<name>A0ABT9BK92_9MICO</name>
<dbReference type="Proteomes" id="UP001241072">
    <property type="component" value="Unassembled WGS sequence"/>
</dbReference>
<keyword evidence="3" id="KW-1003">Cell membrane</keyword>
<evidence type="ECO:0000313" key="10">
    <source>
        <dbReference type="Proteomes" id="UP001241072"/>
    </source>
</evidence>
<sequence>MRTAPTTKATLYERLRDGIDGFVAATPARFAIVIFAGLILVFTLLFSLPIATTSGERAPLVDALFTAVSVICVTGLSTVDMATYWSPFGHAIIFIGVEIGGVGVLTLASILGLVISRKLGLRQKLLAAGDANPLRIRKGPIAEGQAVRLGETGSLLLTVAISALVIELVVALLLFPRMLIEGVPALDAAWQSIYISAMAFTNTGFLPTSEGLTPYADDVWFLSAIMLGVIAGAIGFPVIYVLSKNLRRPRKWSLHVKLTILTFGLLLVLGALAYFILEFDNPKTFGQLDPGQRILQSFFLSSMARSGGFSTIDIGQLDGSSLLVTDMLMFIGGGSASTAGGIKVTTLAILFLAAFAEARGHDDMEAYDRRIPSDVLRLGVSVVLWGATTVAASSILILLLTDDAPLDHVLFDVISAFATCGLSTGFTGSAPESAQYVLAFTMFFGRIGTVTLAAALAASQHPRMFRRPEERPIVG</sequence>
<reference evidence="9 10" key="1">
    <citation type="submission" date="2023-07" db="EMBL/GenBank/DDBJ databases">
        <title>Protaetiibacter sp. nov WY-16 isolated from soil.</title>
        <authorList>
            <person name="Liu B."/>
            <person name="Wan Y."/>
        </authorList>
    </citation>
    <scope>NUCLEOTIDE SEQUENCE [LARGE SCALE GENOMIC DNA]</scope>
    <source>
        <strain evidence="9 10">WY-16</strain>
    </source>
</reference>
<evidence type="ECO:0000313" key="9">
    <source>
        <dbReference type="EMBL" id="MDO7880853.1"/>
    </source>
</evidence>
<feature type="transmembrane region" description="Helical" evidence="8">
    <location>
        <begin position="91"/>
        <end position="115"/>
    </location>
</feature>
<dbReference type="PANTHER" id="PTHR32024:SF1">
    <property type="entry name" value="KTR SYSTEM POTASSIUM UPTAKE PROTEIN B"/>
    <property type="match status" value="1"/>
</dbReference>
<feature type="transmembrane region" description="Helical" evidence="8">
    <location>
        <begin position="254"/>
        <end position="277"/>
    </location>
</feature>
<evidence type="ECO:0000256" key="8">
    <source>
        <dbReference type="SAM" id="Phobius"/>
    </source>
</evidence>
<keyword evidence="7 8" id="KW-0472">Membrane</keyword>
<proteinExistence type="predicted"/>
<feature type="transmembrane region" description="Helical" evidence="8">
    <location>
        <begin position="327"/>
        <end position="355"/>
    </location>
</feature>
<feature type="transmembrane region" description="Helical" evidence="8">
    <location>
        <begin position="63"/>
        <end position="85"/>
    </location>
</feature>
<feature type="transmembrane region" description="Helical" evidence="8">
    <location>
        <begin position="375"/>
        <end position="400"/>
    </location>
</feature>
<feature type="transmembrane region" description="Helical" evidence="8">
    <location>
        <begin position="155"/>
        <end position="175"/>
    </location>
</feature>
<feature type="transmembrane region" description="Helical" evidence="8">
    <location>
        <begin position="219"/>
        <end position="242"/>
    </location>
</feature>
<evidence type="ECO:0000256" key="1">
    <source>
        <dbReference type="ARBA" id="ARBA00004651"/>
    </source>
</evidence>
<dbReference type="InterPro" id="IPR003445">
    <property type="entry name" value="Cat_transpt"/>
</dbReference>
<comment type="caution">
    <text evidence="9">The sequence shown here is derived from an EMBL/GenBank/DDBJ whole genome shotgun (WGS) entry which is preliminary data.</text>
</comment>
<evidence type="ECO:0000256" key="4">
    <source>
        <dbReference type="ARBA" id="ARBA00022692"/>
    </source>
</evidence>
<evidence type="ECO:0000256" key="6">
    <source>
        <dbReference type="ARBA" id="ARBA00023065"/>
    </source>
</evidence>
<evidence type="ECO:0000256" key="5">
    <source>
        <dbReference type="ARBA" id="ARBA00022989"/>
    </source>
</evidence>
<dbReference type="RefSeq" id="WP_305001280.1">
    <property type="nucleotide sequence ID" value="NZ_JAUQUB010000001.1"/>
</dbReference>
<keyword evidence="5 8" id="KW-1133">Transmembrane helix</keyword>
<dbReference type="EMBL" id="JAUQUB010000001">
    <property type="protein sequence ID" value="MDO7880853.1"/>
    <property type="molecule type" value="Genomic_DNA"/>
</dbReference>
<keyword evidence="10" id="KW-1185">Reference proteome</keyword>
<evidence type="ECO:0000256" key="3">
    <source>
        <dbReference type="ARBA" id="ARBA00022475"/>
    </source>
</evidence>
<feature type="transmembrane region" description="Helical" evidence="8">
    <location>
        <begin position="30"/>
        <end position="51"/>
    </location>
</feature>
<keyword evidence="6" id="KW-0406">Ion transport</keyword>
<feature type="transmembrane region" description="Helical" evidence="8">
    <location>
        <begin position="436"/>
        <end position="458"/>
    </location>
</feature>
<organism evidence="9 10">
    <name type="scientific">Antiquaquibacter soli</name>
    <dbReference type="NCBI Taxonomy" id="3064523"/>
    <lineage>
        <taxon>Bacteria</taxon>
        <taxon>Bacillati</taxon>
        <taxon>Actinomycetota</taxon>
        <taxon>Actinomycetes</taxon>
        <taxon>Micrococcales</taxon>
        <taxon>Microbacteriaceae</taxon>
        <taxon>Antiquaquibacter</taxon>
    </lineage>
</organism>
<comment type="subcellular location">
    <subcellularLocation>
        <location evidence="1">Cell membrane</location>
        <topology evidence="1">Multi-pass membrane protein</topology>
    </subcellularLocation>
</comment>
<evidence type="ECO:0000256" key="7">
    <source>
        <dbReference type="ARBA" id="ARBA00023136"/>
    </source>
</evidence>
<accession>A0ABT9BK92</accession>
<dbReference type="PANTHER" id="PTHR32024">
    <property type="entry name" value="TRK SYSTEM POTASSIUM UPTAKE PROTEIN TRKG-RELATED"/>
    <property type="match status" value="1"/>
</dbReference>
<protein>
    <submittedName>
        <fullName evidence="9">Potassium transporter TrkG</fullName>
    </submittedName>
</protein>
<dbReference type="Pfam" id="PF02386">
    <property type="entry name" value="TrkH"/>
    <property type="match status" value="1"/>
</dbReference>